<evidence type="ECO:0000313" key="1">
    <source>
        <dbReference type="EMBL" id="CAI3986562.1"/>
    </source>
</evidence>
<reference evidence="1" key="1">
    <citation type="submission" date="2022-10" db="EMBL/GenBank/DDBJ databases">
        <authorList>
            <person name="Chen Y."/>
            <person name="Dougan E. K."/>
            <person name="Chan C."/>
            <person name="Rhodes N."/>
            <person name="Thang M."/>
        </authorList>
    </citation>
    <scope>NUCLEOTIDE SEQUENCE</scope>
</reference>
<proteinExistence type="predicted"/>
<evidence type="ECO:0000313" key="3">
    <source>
        <dbReference type="Proteomes" id="UP001152797"/>
    </source>
</evidence>
<reference evidence="2" key="2">
    <citation type="submission" date="2024-04" db="EMBL/GenBank/DDBJ databases">
        <authorList>
            <person name="Chen Y."/>
            <person name="Shah S."/>
            <person name="Dougan E. K."/>
            <person name="Thang M."/>
            <person name="Chan C."/>
        </authorList>
    </citation>
    <scope>NUCLEOTIDE SEQUENCE [LARGE SCALE GENOMIC DNA]</scope>
</reference>
<organism evidence="1">
    <name type="scientific">Cladocopium goreaui</name>
    <dbReference type="NCBI Taxonomy" id="2562237"/>
    <lineage>
        <taxon>Eukaryota</taxon>
        <taxon>Sar</taxon>
        <taxon>Alveolata</taxon>
        <taxon>Dinophyceae</taxon>
        <taxon>Suessiales</taxon>
        <taxon>Symbiodiniaceae</taxon>
        <taxon>Cladocopium</taxon>
    </lineage>
</organism>
<name>A0A9P1C8G4_9DINO</name>
<comment type="caution">
    <text evidence="1">The sequence shown here is derived from an EMBL/GenBank/DDBJ whole genome shotgun (WGS) entry which is preliminary data.</text>
</comment>
<dbReference type="AlphaFoldDB" id="A0A9P1C8G4"/>
<keyword evidence="3" id="KW-1185">Reference proteome</keyword>
<dbReference type="Proteomes" id="UP001152797">
    <property type="component" value="Unassembled WGS sequence"/>
</dbReference>
<sequence>MAAQSSNQLFYGVSASVAPDGSLMIDESAADRVQTQPVPMLLEDFLSDESSSEEGQAKSPTKIEKWKNKMISALTDALQKLEVDEKKNQIPRELNPVVDMVKDLLAKMTDGKAVERIEAYRVLEGARMSLEFDNLDLD</sequence>
<dbReference type="EMBL" id="CAMXCT030001092">
    <property type="protein sequence ID" value="CAL4773874.1"/>
    <property type="molecule type" value="Genomic_DNA"/>
</dbReference>
<dbReference type="Gene3D" id="3.30.1110.20">
    <property type="match status" value="1"/>
</dbReference>
<protein>
    <submittedName>
        <fullName evidence="1">Uncharacterized protein</fullName>
    </submittedName>
</protein>
<gene>
    <name evidence="1" type="ORF">C1SCF055_LOCUS13906</name>
</gene>
<dbReference type="EMBL" id="CAMXCT010001092">
    <property type="protein sequence ID" value="CAI3986562.1"/>
    <property type="molecule type" value="Genomic_DNA"/>
</dbReference>
<dbReference type="EMBL" id="CAMXCT020001092">
    <property type="protein sequence ID" value="CAL1139937.1"/>
    <property type="molecule type" value="Genomic_DNA"/>
</dbReference>
<evidence type="ECO:0000313" key="2">
    <source>
        <dbReference type="EMBL" id="CAL1139937.1"/>
    </source>
</evidence>
<accession>A0A9P1C8G4</accession>